<organism evidence="3 4">
    <name type="scientific">Halonotius pteroides</name>
    <dbReference type="NCBI Taxonomy" id="268735"/>
    <lineage>
        <taxon>Archaea</taxon>
        <taxon>Methanobacteriati</taxon>
        <taxon>Methanobacteriota</taxon>
        <taxon>Stenosarchaea group</taxon>
        <taxon>Halobacteria</taxon>
        <taxon>Halobacteriales</taxon>
        <taxon>Haloferacaceae</taxon>
        <taxon>Halonotius</taxon>
    </lineage>
</organism>
<feature type="domain" description="YprB ribonuclease H-like" evidence="2">
    <location>
        <begin position="2"/>
        <end position="61"/>
    </location>
</feature>
<proteinExistence type="predicted"/>
<evidence type="ECO:0000313" key="3">
    <source>
        <dbReference type="EMBL" id="RJX46998.1"/>
    </source>
</evidence>
<gene>
    <name evidence="3" type="ORF">DP106_15260</name>
</gene>
<protein>
    <submittedName>
        <fullName evidence="3">DNA-binding protein</fullName>
    </submittedName>
</protein>
<feature type="region of interest" description="Disordered" evidence="1">
    <location>
        <begin position="65"/>
        <end position="88"/>
    </location>
</feature>
<dbReference type="EMBL" id="QMDW01000091">
    <property type="protein sequence ID" value="RJX46998.1"/>
    <property type="molecule type" value="Genomic_DNA"/>
</dbReference>
<evidence type="ECO:0000313" key="4">
    <source>
        <dbReference type="Proteomes" id="UP000281564"/>
    </source>
</evidence>
<dbReference type="OrthoDB" id="50367at2157"/>
<dbReference type="Pfam" id="PF13482">
    <property type="entry name" value="RNase_H_2"/>
    <property type="match status" value="1"/>
</dbReference>
<comment type="caution">
    <text evidence="3">The sequence shown here is derived from an EMBL/GenBank/DDBJ whole genome shotgun (WGS) entry which is preliminary data.</text>
</comment>
<dbReference type="Proteomes" id="UP000281564">
    <property type="component" value="Unassembled WGS sequence"/>
</dbReference>
<dbReference type="GO" id="GO:0003677">
    <property type="term" value="F:DNA binding"/>
    <property type="evidence" value="ECO:0007669"/>
    <property type="project" value="UniProtKB-KW"/>
</dbReference>
<accession>A0A3A6PVR2</accession>
<evidence type="ECO:0000259" key="2">
    <source>
        <dbReference type="Pfam" id="PF13482"/>
    </source>
</evidence>
<sequence>GDVAEALGYEPRERGLSGARTAAAYRRFMRRPDDPAAEPDWARHERYCRDDCEALWHVYEAIESADRRDTSDSGSGGASGRQSGLTEF</sequence>
<dbReference type="InterPro" id="IPR038720">
    <property type="entry name" value="YprB_RNase_H-like_dom"/>
</dbReference>
<dbReference type="AlphaFoldDB" id="A0A3A6PVR2"/>
<keyword evidence="4" id="KW-1185">Reference proteome</keyword>
<name>A0A3A6PVR2_9EURY</name>
<evidence type="ECO:0000256" key="1">
    <source>
        <dbReference type="SAM" id="MobiDB-lite"/>
    </source>
</evidence>
<keyword evidence="3" id="KW-0238">DNA-binding</keyword>
<dbReference type="RefSeq" id="WP_205738969.1">
    <property type="nucleotide sequence ID" value="NZ_QMDW01000091.1"/>
</dbReference>
<feature type="non-terminal residue" evidence="3">
    <location>
        <position position="1"/>
    </location>
</feature>
<reference evidence="3 4" key="1">
    <citation type="submission" date="2018-06" db="EMBL/GenBank/DDBJ databases">
        <title>Halonotius sp. F13-13 a new haloarchaeeon isolated from a solar saltern from Isla Cristina, Huelva, Spain.</title>
        <authorList>
            <person name="Duran-Viseras A."/>
            <person name="Sanchez-Porro C."/>
            <person name="Ventosa A."/>
        </authorList>
    </citation>
    <scope>NUCLEOTIDE SEQUENCE [LARGE SCALE GENOMIC DNA]</scope>
    <source>
        <strain evidence="3 4">CECT 7525</strain>
    </source>
</reference>